<dbReference type="GO" id="GO:0005634">
    <property type="term" value="C:nucleus"/>
    <property type="evidence" value="ECO:0007669"/>
    <property type="project" value="TreeGrafter"/>
</dbReference>
<dbReference type="GO" id="GO:0005829">
    <property type="term" value="C:cytosol"/>
    <property type="evidence" value="ECO:0007669"/>
    <property type="project" value="TreeGrafter"/>
</dbReference>
<dbReference type="OrthoDB" id="420195at2759"/>
<gene>
    <name evidence="5" type="ORF">F1559_004240</name>
</gene>
<comment type="caution">
    <text evidence="5">The sequence shown here is derived from an EMBL/GenBank/DDBJ whole genome shotgun (WGS) entry which is preliminary data.</text>
</comment>
<sequence length="332" mass="37598">MDEPERESEPASSPALFATPSEALAADSALRHLLLDSESADEQAELWRQRGNERFRLGCQLLQRKEKIRKQSVPDDKLKSPADLEQRAHKLFHDALSEYSRALALPDCSATVRGVLRANRAEVHRRLGNYARGLEDARLCIQYDDPGNIKAYYRASACALALGRFEEALQYCRQGLDLISLPKESAEHTGLERLQARIMAEISRQQRQQVEREAVTQARLNETQRLIEMLGRKRIRLGLPLFAQQKKVQNWQPQWVDPSDAQAGATVDRPCLELAWPLMVVYPLAHQSDLIERVAEDTDLGTLFEDLLPKDGPPALSFDTEGMYRADCIGVW</sequence>
<evidence type="ECO:0000259" key="4">
    <source>
        <dbReference type="Pfam" id="PF18972"/>
    </source>
</evidence>
<dbReference type="AlphaFoldDB" id="A0A7J7IMW4"/>
<keyword evidence="1" id="KW-0677">Repeat</keyword>
<evidence type="ECO:0000313" key="5">
    <source>
        <dbReference type="EMBL" id="KAF6003661.1"/>
    </source>
</evidence>
<dbReference type="InterPro" id="IPR019734">
    <property type="entry name" value="TPR_rpt"/>
</dbReference>
<name>A0A7J7IMW4_9RHOD</name>
<evidence type="ECO:0000256" key="1">
    <source>
        <dbReference type="ARBA" id="ARBA00022737"/>
    </source>
</evidence>
<dbReference type="PANTHER" id="PTHR46035">
    <property type="entry name" value="TETRATRICOPEPTIDE REPEAT PROTEIN 4"/>
    <property type="match status" value="1"/>
</dbReference>
<dbReference type="GO" id="GO:0051879">
    <property type="term" value="F:Hsp90 protein binding"/>
    <property type="evidence" value="ECO:0007669"/>
    <property type="project" value="InterPro"/>
</dbReference>
<evidence type="ECO:0000256" key="2">
    <source>
        <dbReference type="ARBA" id="ARBA00022803"/>
    </source>
</evidence>
<evidence type="ECO:0000313" key="6">
    <source>
        <dbReference type="Proteomes" id="UP000530660"/>
    </source>
</evidence>
<keyword evidence="2" id="KW-0802">TPR repeat</keyword>
<organism evidence="5 6">
    <name type="scientific">Cyanidiococcus yangmingshanensis</name>
    <dbReference type="NCBI Taxonomy" id="2690220"/>
    <lineage>
        <taxon>Eukaryota</taxon>
        <taxon>Rhodophyta</taxon>
        <taxon>Bangiophyceae</taxon>
        <taxon>Cyanidiales</taxon>
        <taxon>Cyanidiaceae</taxon>
        <taxon>Cyanidiococcus</taxon>
    </lineage>
</organism>
<dbReference type="PANTHER" id="PTHR46035:SF1">
    <property type="entry name" value="TETRATRICOPEPTIDE REPEAT PROTEIN 4"/>
    <property type="match status" value="1"/>
</dbReference>
<reference evidence="5 6" key="1">
    <citation type="journal article" date="2020" name="J. Phycol.">
        <title>Comparative genome analysis reveals Cyanidiococcus gen. nov., a new extremophilic red algal genus sister to Cyanidioschyzon (Cyanidioschyzonaceae, Rhodophyta).</title>
        <authorList>
            <person name="Liu S.-L."/>
            <person name="Chiang Y.-R."/>
            <person name="Yoon H.S."/>
            <person name="Fu H.-Y."/>
        </authorList>
    </citation>
    <scope>NUCLEOTIDE SEQUENCE [LARGE SCALE GENOMIC DNA]</scope>
    <source>
        <strain evidence="5 6">THAL066</strain>
    </source>
</reference>
<proteinExistence type="inferred from homology"/>
<dbReference type="Gene3D" id="1.25.40.10">
    <property type="entry name" value="Tetratricopeptide repeat domain"/>
    <property type="match status" value="1"/>
</dbReference>
<dbReference type="Pfam" id="PF18972">
    <property type="entry name" value="Wheel"/>
    <property type="match status" value="1"/>
</dbReference>
<feature type="domain" description="Cns1/TTC4 wheel" evidence="4">
    <location>
        <begin position="273"/>
        <end position="329"/>
    </location>
</feature>
<dbReference type="Proteomes" id="UP000530660">
    <property type="component" value="Unassembled WGS sequence"/>
</dbReference>
<keyword evidence="6" id="KW-1185">Reference proteome</keyword>
<dbReference type="GO" id="GO:0030544">
    <property type="term" value="F:Hsp70 protein binding"/>
    <property type="evidence" value="ECO:0007669"/>
    <property type="project" value="TreeGrafter"/>
</dbReference>
<dbReference type="GO" id="GO:0006457">
    <property type="term" value="P:protein folding"/>
    <property type="evidence" value="ECO:0007669"/>
    <property type="project" value="TreeGrafter"/>
</dbReference>
<dbReference type="InterPro" id="IPR044059">
    <property type="entry name" value="Csn1/TTC4_wheel"/>
</dbReference>
<comment type="similarity">
    <text evidence="3">Belongs to the TTC4 family.</text>
</comment>
<accession>A0A7J7IMW4</accession>
<dbReference type="EMBL" id="VWRR01000006">
    <property type="protein sequence ID" value="KAF6003661.1"/>
    <property type="molecule type" value="Genomic_DNA"/>
</dbReference>
<dbReference type="SMART" id="SM00028">
    <property type="entry name" value="TPR"/>
    <property type="match status" value="2"/>
</dbReference>
<protein>
    <recommendedName>
        <fullName evidence="4">Cns1/TTC4 wheel domain-containing protein</fullName>
    </recommendedName>
</protein>
<evidence type="ECO:0000256" key="3">
    <source>
        <dbReference type="ARBA" id="ARBA00023602"/>
    </source>
</evidence>
<dbReference type="SUPFAM" id="SSF48452">
    <property type="entry name" value="TPR-like"/>
    <property type="match status" value="1"/>
</dbReference>
<dbReference type="InterPro" id="IPR011990">
    <property type="entry name" value="TPR-like_helical_dom_sf"/>
</dbReference>